<dbReference type="Proteomes" id="UP001500618">
    <property type="component" value="Unassembled WGS sequence"/>
</dbReference>
<evidence type="ECO:0000313" key="6">
    <source>
        <dbReference type="Proteomes" id="UP001500618"/>
    </source>
</evidence>
<comment type="similarity">
    <text evidence="1">Belongs to the peptidase S66 family.</text>
</comment>
<dbReference type="SUPFAM" id="SSF52317">
    <property type="entry name" value="Class I glutamine amidotransferase-like"/>
    <property type="match status" value="1"/>
</dbReference>
<dbReference type="InterPro" id="IPR040921">
    <property type="entry name" value="Peptidase_S66C"/>
</dbReference>
<evidence type="ECO:0000313" key="5">
    <source>
        <dbReference type="EMBL" id="GAA1698359.1"/>
    </source>
</evidence>
<gene>
    <name evidence="5" type="ORF">GCM10009765_54730</name>
</gene>
<feature type="domain" description="LD-carboxypeptidase C-terminal" evidence="4">
    <location>
        <begin position="208"/>
        <end position="339"/>
    </location>
</feature>
<dbReference type="CDD" id="cd07062">
    <property type="entry name" value="Peptidase_S66_mccF_like"/>
    <property type="match status" value="1"/>
</dbReference>
<dbReference type="Gene3D" id="3.40.50.10740">
    <property type="entry name" value="Class I glutamine amidotransferase-like"/>
    <property type="match status" value="1"/>
</dbReference>
<accession>A0ABN2I473</accession>
<evidence type="ECO:0000259" key="4">
    <source>
        <dbReference type="Pfam" id="PF17676"/>
    </source>
</evidence>
<evidence type="ECO:0000256" key="1">
    <source>
        <dbReference type="ARBA" id="ARBA00010233"/>
    </source>
</evidence>
<dbReference type="InterPro" id="IPR040449">
    <property type="entry name" value="Peptidase_S66_N"/>
</dbReference>
<sequence>MAAMRSFVNPPKAKPGDSLAVISPASGLPGILPLPFDLGLRRLADNFGLTAIEYPTTRKMGATPQERAADVHAAFSDERVTAVIASIGGSDQIKVLRHLDPDLLRAHPKPFFGLSDNTNLLNYLWNLGITSFHGTTVMTSLGRGGAMHPLTEESFRAAIFEAGPYELRASKDYNDIDHSWDVPENLEKEPPMMPSDGWTWHGPSRRVSGISWGGNLEILGWNLAAGRYIKDSDAYAGCVFYFETSEEMPSATEVYRLLMQAGERGLLEQFAAVLVGRPKAWSFDQQNSPEAKTEYISGQVDAVLRALGEYAPDVPVVTGLDIGHTDPQLTIPNGAMITVDAVERRIFVEY</sequence>
<feature type="domain" description="LD-carboxypeptidase N-terminal" evidence="3">
    <location>
        <begin position="20"/>
        <end position="134"/>
    </location>
</feature>
<dbReference type="PANTHER" id="PTHR30237">
    <property type="entry name" value="MURAMOYLTETRAPEPTIDE CARBOXYPEPTIDASE"/>
    <property type="match status" value="1"/>
</dbReference>
<keyword evidence="2" id="KW-0378">Hydrolase</keyword>
<protein>
    <submittedName>
        <fullName evidence="5">LD-carboxypeptidase</fullName>
    </submittedName>
</protein>
<reference evidence="5 6" key="1">
    <citation type="journal article" date="2019" name="Int. J. Syst. Evol. Microbiol.">
        <title>The Global Catalogue of Microorganisms (GCM) 10K type strain sequencing project: providing services to taxonomists for standard genome sequencing and annotation.</title>
        <authorList>
            <consortium name="The Broad Institute Genomics Platform"/>
            <consortium name="The Broad Institute Genome Sequencing Center for Infectious Disease"/>
            <person name="Wu L."/>
            <person name="Ma J."/>
        </authorList>
    </citation>
    <scope>NUCLEOTIDE SEQUENCE [LARGE SCALE GENOMIC DNA]</scope>
    <source>
        <strain evidence="5 6">JCM 14718</strain>
    </source>
</reference>
<dbReference type="InterPro" id="IPR003507">
    <property type="entry name" value="S66_fam"/>
</dbReference>
<keyword evidence="6" id="KW-1185">Reference proteome</keyword>
<dbReference type="EMBL" id="BAAANY010000021">
    <property type="protein sequence ID" value="GAA1698359.1"/>
    <property type="molecule type" value="Genomic_DNA"/>
</dbReference>
<evidence type="ECO:0000256" key="2">
    <source>
        <dbReference type="ARBA" id="ARBA00022801"/>
    </source>
</evidence>
<organism evidence="5 6">
    <name type="scientific">Fodinicola feengrottensis</name>
    <dbReference type="NCBI Taxonomy" id="435914"/>
    <lineage>
        <taxon>Bacteria</taxon>
        <taxon>Bacillati</taxon>
        <taxon>Actinomycetota</taxon>
        <taxon>Actinomycetes</taxon>
        <taxon>Mycobacteriales</taxon>
        <taxon>Fodinicola</taxon>
    </lineage>
</organism>
<dbReference type="InterPro" id="IPR027461">
    <property type="entry name" value="Carboxypeptidase_A_C_sf"/>
</dbReference>
<proteinExistence type="inferred from homology"/>
<dbReference type="Pfam" id="PF02016">
    <property type="entry name" value="Peptidase_S66"/>
    <property type="match status" value="1"/>
</dbReference>
<dbReference type="PANTHER" id="PTHR30237:SF4">
    <property type="entry name" value="LD-CARBOXYPEPTIDASE C-TERMINAL DOMAIN-CONTAINING PROTEIN"/>
    <property type="match status" value="1"/>
</dbReference>
<evidence type="ECO:0000259" key="3">
    <source>
        <dbReference type="Pfam" id="PF02016"/>
    </source>
</evidence>
<dbReference type="SUPFAM" id="SSF141986">
    <property type="entry name" value="LD-carboxypeptidase A C-terminal domain-like"/>
    <property type="match status" value="1"/>
</dbReference>
<dbReference type="InterPro" id="IPR027478">
    <property type="entry name" value="LdcA_N"/>
</dbReference>
<comment type="caution">
    <text evidence="5">The sequence shown here is derived from an EMBL/GenBank/DDBJ whole genome shotgun (WGS) entry which is preliminary data.</text>
</comment>
<dbReference type="InterPro" id="IPR029062">
    <property type="entry name" value="Class_I_gatase-like"/>
</dbReference>
<dbReference type="Gene3D" id="3.50.30.60">
    <property type="entry name" value="LD-carboxypeptidase A C-terminal domain-like"/>
    <property type="match status" value="1"/>
</dbReference>
<dbReference type="Pfam" id="PF17676">
    <property type="entry name" value="Peptidase_S66C"/>
    <property type="match status" value="1"/>
</dbReference>
<name>A0ABN2I473_9ACTN</name>